<protein>
    <recommendedName>
        <fullName evidence="1">F-box domain-containing protein</fullName>
    </recommendedName>
</protein>
<dbReference type="SUPFAM" id="SSF81383">
    <property type="entry name" value="F-box domain"/>
    <property type="match status" value="1"/>
</dbReference>
<evidence type="ECO:0000313" key="2">
    <source>
        <dbReference type="EMBL" id="KAK0505680.1"/>
    </source>
</evidence>
<gene>
    <name evidence="2" type="ORF">EDD18DRAFT_1851</name>
</gene>
<feature type="domain" description="F-box" evidence="1">
    <location>
        <begin position="87"/>
        <end position="143"/>
    </location>
</feature>
<dbReference type="Pfam" id="PF12937">
    <property type="entry name" value="F-box-like"/>
    <property type="match status" value="1"/>
</dbReference>
<evidence type="ECO:0000259" key="1">
    <source>
        <dbReference type="PROSITE" id="PS50181"/>
    </source>
</evidence>
<organism evidence="2 3">
    <name type="scientific">Armillaria luteobubalina</name>
    <dbReference type="NCBI Taxonomy" id="153913"/>
    <lineage>
        <taxon>Eukaryota</taxon>
        <taxon>Fungi</taxon>
        <taxon>Dikarya</taxon>
        <taxon>Basidiomycota</taxon>
        <taxon>Agaricomycotina</taxon>
        <taxon>Agaricomycetes</taxon>
        <taxon>Agaricomycetidae</taxon>
        <taxon>Agaricales</taxon>
        <taxon>Marasmiineae</taxon>
        <taxon>Physalacriaceae</taxon>
        <taxon>Armillaria</taxon>
    </lineage>
</organism>
<accession>A0AA39V4U6</accession>
<dbReference type="Proteomes" id="UP001175228">
    <property type="component" value="Unassembled WGS sequence"/>
</dbReference>
<reference evidence="2" key="1">
    <citation type="submission" date="2023-06" db="EMBL/GenBank/DDBJ databases">
        <authorList>
            <consortium name="Lawrence Berkeley National Laboratory"/>
            <person name="Ahrendt S."/>
            <person name="Sahu N."/>
            <person name="Indic B."/>
            <person name="Wong-Bajracharya J."/>
            <person name="Merenyi Z."/>
            <person name="Ke H.-M."/>
            <person name="Monk M."/>
            <person name="Kocsube S."/>
            <person name="Drula E."/>
            <person name="Lipzen A."/>
            <person name="Balint B."/>
            <person name="Henrissat B."/>
            <person name="Andreopoulos B."/>
            <person name="Martin F.M."/>
            <person name="Harder C.B."/>
            <person name="Rigling D."/>
            <person name="Ford K.L."/>
            <person name="Foster G.D."/>
            <person name="Pangilinan J."/>
            <person name="Papanicolaou A."/>
            <person name="Barry K."/>
            <person name="LaButti K."/>
            <person name="Viragh M."/>
            <person name="Koriabine M."/>
            <person name="Yan M."/>
            <person name="Riley R."/>
            <person name="Champramary S."/>
            <person name="Plett K.L."/>
            <person name="Tsai I.J."/>
            <person name="Slot J."/>
            <person name="Sipos G."/>
            <person name="Plett J."/>
            <person name="Nagy L.G."/>
            <person name="Grigoriev I.V."/>
        </authorList>
    </citation>
    <scope>NUCLEOTIDE SEQUENCE</scope>
    <source>
        <strain evidence="2">HWK02</strain>
    </source>
</reference>
<evidence type="ECO:0000313" key="3">
    <source>
        <dbReference type="Proteomes" id="UP001175228"/>
    </source>
</evidence>
<dbReference type="EMBL" id="JAUEPU010000001">
    <property type="protein sequence ID" value="KAK0505680.1"/>
    <property type="molecule type" value="Genomic_DNA"/>
</dbReference>
<dbReference type="InterPro" id="IPR001810">
    <property type="entry name" value="F-box_dom"/>
</dbReference>
<dbReference type="SUPFAM" id="SSF52047">
    <property type="entry name" value="RNI-like"/>
    <property type="match status" value="1"/>
</dbReference>
<dbReference type="Gene3D" id="1.20.1280.50">
    <property type="match status" value="1"/>
</dbReference>
<keyword evidence="3" id="KW-1185">Reference proteome</keyword>
<name>A0AA39V4U6_9AGAR</name>
<sequence>MHPLVLTPNDRKARSDHEKDILSKWPVIPLAPTLYKNVKNLNEQHRARLLHLWKIWSGQPPTSPPEPRLRQVLLQMKTLHDVQYFIFFPVGKLPTEIITNIFRFVVWSTYTPDESVNTRVALTHVCRQWRAIALADHTLWSAIWFRDKFPYTRSLTFIERAGQAPLDIRINDTSEAEALTDAQMNQLLDRLFQKVGTIRLFIMLCYHWEPILTVIKRLHQALRVGTPMLLQRFELHRLGDPYLWPGPAFTPVGHPVTRYPMIGGPMVPRLTYVSVNGIHFDWRASTIHDLTTIDIRRLPLNHALESSVFRSMLINCPRLEKLALDGAGPDGLPIERGVQAAPIELTNLRILVLANFTSSYVQGVVAHFTAPNVLDLTIMNLFGHEYTELYVSLKGRFPKVRIFTMYALQVSRQGHTAMIGFLGSMTEVRYIRMAVLDPFALSTFMYDPKTLVPHRGLPSYARDLFRNSEAPRFALTDRPR</sequence>
<proteinExistence type="predicted"/>
<dbReference type="PROSITE" id="PS50181">
    <property type="entry name" value="FBOX"/>
    <property type="match status" value="1"/>
</dbReference>
<dbReference type="InterPro" id="IPR036047">
    <property type="entry name" value="F-box-like_dom_sf"/>
</dbReference>
<dbReference type="AlphaFoldDB" id="A0AA39V4U6"/>
<comment type="caution">
    <text evidence="2">The sequence shown here is derived from an EMBL/GenBank/DDBJ whole genome shotgun (WGS) entry which is preliminary data.</text>
</comment>